<proteinExistence type="predicted"/>
<evidence type="ECO:0000259" key="2">
    <source>
        <dbReference type="Pfam" id="PF01757"/>
    </source>
</evidence>
<feature type="domain" description="SGNH" evidence="3">
    <location>
        <begin position="460"/>
        <end position="681"/>
    </location>
</feature>
<feature type="transmembrane region" description="Helical" evidence="1">
    <location>
        <begin position="161"/>
        <end position="178"/>
    </location>
</feature>
<keyword evidence="1" id="KW-0812">Transmembrane</keyword>
<dbReference type="STRING" id="285351.SAMN04488035_1836"/>
<feature type="transmembrane region" description="Helical" evidence="1">
    <location>
        <begin position="247"/>
        <end position="264"/>
    </location>
</feature>
<dbReference type="EMBL" id="FONZ01000003">
    <property type="protein sequence ID" value="SFF18076.1"/>
    <property type="molecule type" value="Genomic_DNA"/>
</dbReference>
<feature type="domain" description="Acyltransferase 3" evidence="2">
    <location>
        <begin position="22"/>
        <end position="354"/>
    </location>
</feature>
<evidence type="ECO:0000259" key="3">
    <source>
        <dbReference type="Pfam" id="PF19040"/>
    </source>
</evidence>
<keyword evidence="4" id="KW-0378">Hydrolase</keyword>
<evidence type="ECO:0000313" key="5">
    <source>
        <dbReference type="Proteomes" id="UP000198520"/>
    </source>
</evidence>
<gene>
    <name evidence="4" type="ORF">SAMN04488035_1836</name>
</gene>
<dbReference type="GO" id="GO:0016020">
    <property type="term" value="C:membrane"/>
    <property type="evidence" value="ECO:0007669"/>
    <property type="project" value="TreeGrafter"/>
</dbReference>
<feature type="transmembrane region" description="Helical" evidence="1">
    <location>
        <begin position="221"/>
        <end position="240"/>
    </location>
</feature>
<feature type="transmembrane region" description="Helical" evidence="1">
    <location>
        <begin position="382"/>
        <end position="399"/>
    </location>
</feature>
<keyword evidence="5" id="KW-1185">Reference proteome</keyword>
<feature type="transmembrane region" description="Helical" evidence="1">
    <location>
        <begin position="88"/>
        <end position="108"/>
    </location>
</feature>
<dbReference type="GO" id="GO:0016787">
    <property type="term" value="F:hydrolase activity"/>
    <property type="evidence" value="ECO:0007669"/>
    <property type="project" value="UniProtKB-KW"/>
</dbReference>
<dbReference type="InterPro" id="IPR050879">
    <property type="entry name" value="Acyltransferase_3"/>
</dbReference>
<feature type="transmembrane region" description="Helical" evidence="1">
    <location>
        <begin position="311"/>
        <end position="334"/>
    </location>
</feature>
<dbReference type="GO" id="GO:0016747">
    <property type="term" value="F:acyltransferase activity, transferring groups other than amino-acyl groups"/>
    <property type="evidence" value="ECO:0007669"/>
    <property type="project" value="InterPro"/>
</dbReference>
<feature type="transmembrane region" description="Helical" evidence="1">
    <location>
        <begin position="21"/>
        <end position="40"/>
    </location>
</feature>
<dbReference type="PANTHER" id="PTHR23028">
    <property type="entry name" value="ACETYLTRANSFERASE"/>
    <property type="match status" value="1"/>
</dbReference>
<protein>
    <submittedName>
        <fullName evidence="4">Peptidoglycan/LPS O-acetylase OafA/YrhL, contains acyltransferase and SGNH-hydrolase domains</fullName>
    </submittedName>
</protein>
<keyword evidence="1" id="KW-0472">Membrane</keyword>
<dbReference type="Pfam" id="PF19040">
    <property type="entry name" value="SGNH"/>
    <property type="match status" value="1"/>
</dbReference>
<dbReference type="Pfam" id="PF01757">
    <property type="entry name" value="Acyl_transf_3"/>
    <property type="match status" value="1"/>
</dbReference>
<dbReference type="Proteomes" id="UP000198520">
    <property type="component" value="Unassembled WGS sequence"/>
</dbReference>
<evidence type="ECO:0000256" key="1">
    <source>
        <dbReference type="SAM" id="Phobius"/>
    </source>
</evidence>
<feature type="transmembrane region" description="Helical" evidence="1">
    <location>
        <begin position="270"/>
        <end position="290"/>
    </location>
</feature>
<accession>A0A1I2GN17</accession>
<keyword evidence="4" id="KW-0012">Acyltransferase</keyword>
<reference evidence="5" key="1">
    <citation type="submission" date="2016-10" db="EMBL/GenBank/DDBJ databases">
        <authorList>
            <person name="Varghese N."/>
            <person name="Submissions S."/>
        </authorList>
    </citation>
    <scope>NUCLEOTIDE SEQUENCE [LARGE SCALE GENOMIC DNA]</scope>
    <source>
        <strain evidence="5">DSM 19083</strain>
    </source>
</reference>
<keyword evidence="1" id="KW-1133">Transmembrane helix</keyword>
<dbReference type="InterPro" id="IPR002656">
    <property type="entry name" value="Acyl_transf_3_dom"/>
</dbReference>
<sequence>MITDTTPATKGRGSTPSGFRPEIQALRAAAVIAVVVYHIWPTRLRGGYVGVDVFFVISGYLITGHLWRELSQSSTIRLGQFWARRARRLLPASLLVLAVTGIATFLWAPQARWGQFFQELLASALYVENWRLASDSVDYLAAENAASPVQHYWTLSLEEQFYVIWPLMMLAAVGIGRWRARGRPRARTAVVTLLGTTAIASFVYCLWLTSVSPAAYFSTPARMWQFALGGLVALLIPAGVRAARWATICRLVGWAMLLVSVYLFTEATSFPGYAALLPTLGAVAIIVGGTTTSGLGDSFYGRLISLRPVQYVGAISYSTYLWHWPLVVMLPPLLGIGRPFALNVGLLSASLVLGALTKTFVEDPCRRAKFLVEAPAVRTLTLTLGGMAVVVAVAGAGIVETDRQEEASNELVGAYLESSACLGALAIAGPDAPCSDPALDGRILPALAAVSDDTGQAYWCYDTDPSADIESCTYGSSTPTARRVALVGDSHAAMLLPALYDHLAVLDWSVDTYVARGCMWRSAPPTADDACSERQRALQARLMSGGYDLVLLTARRNPDLSTAEIDSLAVSYAAAWEPLTAAGVEVVPVIDNPTVTTSDLDCVILASSPDAAAACSVPMSEALGPDPLQIASRLTDGNVEAIDLSSIYCDERCPMVIGNVAVYRDEHHITATFARTLGPILVRELSARTGR</sequence>
<dbReference type="InterPro" id="IPR043968">
    <property type="entry name" value="SGNH"/>
</dbReference>
<dbReference type="AlphaFoldDB" id="A0A1I2GN17"/>
<feature type="transmembrane region" description="Helical" evidence="1">
    <location>
        <begin position="46"/>
        <end position="67"/>
    </location>
</feature>
<name>A0A1I2GN17_9MICO</name>
<feature type="transmembrane region" description="Helical" evidence="1">
    <location>
        <begin position="190"/>
        <end position="209"/>
    </location>
</feature>
<evidence type="ECO:0000313" key="4">
    <source>
        <dbReference type="EMBL" id="SFF18076.1"/>
    </source>
</evidence>
<dbReference type="GO" id="GO:0009103">
    <property type="term" value="P:lipopolysaccharide biosynthetic process"/>
    <property type="evidence" value="ECO:0007669"/>
    <property type="project" value="TreeGrafter"/>
</dbReference>
<feature type="transmembrane region" description="Helical" evidence="1">
    <location>
        <begin position="340"/>
        <end position="361"/>
    </location>
</feature>
<keyword evidence="4" id="KW-0808">Transferase</keyword>
<organism evidence="4 5">
    <name type="scientific">Flavimobilis marinus</name>
    <dbReference type="NCBI Taxonomy" id="285351"/>
    <lineage>
        <taxon>Bacteria</taxon>
        <taxon>Bacillati</taxon>
        <taxon>Actinomycetota</taxon>
        <taxon>Actinomycetes</taxon>
        <taxon>Micrococcales</taxon>
        <taxon>Jonesiaceae</taxon>
        <taxon>Flavimobilis</taxon>
    </lineage>
</organism>
<dbReference type="PANTHER" id="PTHR23028:SF53">
    <property type="entry name" value="ACYL_TRANSF_3 DOMAIN-CONTAINING PROTEIN"/>
    <property type="match status" value="1"/>
</dbReference>